<dbReference type="AlphaFoldDB" id="A0A8X6H2K2"/>
<comment type="caution">
    <text evidence="1">The sequence shown here is derived from an EMBL/GenBank/DDBJ whole genome shotgun (WGS) entry which is preliminary data.</text>
</comment>
<name>A0A8X6H2K2_TRICU</name>
<proteinExistence type="predicted"/>
<protein>
    <submittedName>
        <fullName evidence="1">Uncharacterized protein</fullName>
    </submittedName>
</protein>
<dbReference type="Proteomes" id="UP000887116">
    <property type="component" value="Unassembled WGS sequence"/>
</dbReference>
<evidence type="ECO:0000313" key="1">
    <source>
        <dbReference type="EMBL" id="GFR15033.1"/>
    </source>
</evidence>
<organism evidence="1 2">
    <name type="scientific">Trichonephila clavata</name>
    <name type="common">Joro spider</name>
    <name type="synonym">Nephila clavata</name>
    <dbReference type="NCBI Taxonomy" id="2740835"/>
    <lineage>
        <taxon>Eukaryota</taxon>
        <taxon>Metazoa</taxon>
        <taxon>Ecdysozoa</taxon>
        <taxon>Arthropoda</taxon>
        <taxon>Chelicerata</taxon>
        <taxon>Arachnida</taxon>
        <taxon>Araneae</taxon>
        <taxon>Araneomorphae</taxon>
        <taxon>Entelegynae</taxon>
        <taxon>Araneoidea</taxon>
        <taxon>Nephilidae</taxon>
        <taxon>Trichonephila</taxon>
    </lineage>
</organism>
<gene>
    <name evidence="1" type="ORF">TNCT_678501</name>
</gene>
<reference evidence="1" key="1">
    <citation type="submission" date="2020-07" db="EMBL/GenBank/DDBJ databases">
        <title>Multicomponent nature underlies the extraordinary mechanical properties of spider dragline silk.</title>
        <authorList>
            <person name="Kono N."/>
            <person name="Nakamura H."/>
            <person name="Mori M."/>
            <person name="Yoshida Y."/>
            <person name="Ohtoshi R."/>
            <person name="Malay A.D."/>
            <person name="Moran D.A.P."/>
            <person name="Tomita M."/>
            <person name="Numata K."/>
            <person name="Arakawa K."/>
        </authorList>
    </citation>
    <scope>NUCLEOTIDE SEQUENCE</scope>
</reference>
<accession>A0A8X6H2K2</accession>
<keyword evidence="2" id="KW-1185">Reference proteome</keyword>
<evidence type="ECO:0000313" key="2">
    <source>
        <dbReference type="Proteomes" id="UP000887116"/>
    </source>
</evidence>
<dbReference type="EMBL" id="BMAO01027184">
    <property type="protein sequence ID" value="GFR15033.1"/>
    <property type="molecule type" value="Genomic_DNA"/>
</dbReference>
<sequence>MTLNTTDDTEFCDYERLKRYLLLVSLIPAYIPQEIIDELEDMIKPVYFGIEFVTHHLCKHLFYEEFKKVLEESTDMFDSSEIECAQFLLSRCIMLCDEPEPTYFNFLLVATFLKESVLRLFHEYKCYRMLYIGDFCFDVLYNRLFRKVFESREVYENLELFCQEFLKLFTPDTTQSEFQDSTFGKYCIRFVEERFNVNNDSFSLTESEVELFETFYSVESKANQEEWPILRETENAESAYFDARKHYPSDCETCGSRCSDYLNYMSLL</sequence>
<dbReference type="OrthoDB" id="6429421at2759"/>